<gene>
    <name evidence="2" type="ORF">ISF6_1020</name>
</gene>
<name>A0A0K8NUY7_PISS1</name>
<keyword evidence="1" id="KW-0812">Transmembrane</keyword>
<feature type="transmembrane region" description="Helical" evidence="1">
    <location>
        <begin position="75"/>
        <end position="94"/>
    </location>
</feature>
<proteinExistence type="predicted"/>
<reference evidence="2 3" key="2">
    <citation type="journal article" date="2016" name="Science">
        <title>A bacterium that degrades and assimilates poly(ethylene terephthalate).</title>
        <authorList>
            <person name="Yoshida S."/>
            <person name="Hiraga K."/>
            <person name="Takehana T."/>
            <person name="Taniguchi I."/>
            <person name="Yamaji H."/>
            <person name="Maeda Y."/>
            <person name="Toyohara K."/>
            <person name="Miyamoto K."/>
            <person name="Kimura Y."/>
            <person name="Oda K."/>
        </authorList>
    </citation>
    <scope>NUCLEOTIDE SEQUENCE [LARGE SCALE GENOMIC DNA]</scope>
    <source>
        <strain evidence="3">NBRC 110686 / TISTR 2288 / 201-F6</strain>
    </source>
</reference>
<organism evidence="2 3">
    <name type="scientific">Piscinibacter sakaiensis</name>
    <name type="common">Ideonella sakaiensis</name>
    <dbReference type="NCBI Taxonomy" id="1547922"/>
    <lineage>
        <taxon>Bacteria</taxon>
        <taxon>Pseudomonadati</taxon>
        <taxon>Pseudomonadota</taxon>
        <taxon>Betaproteobacteria</taxon>
        <taxon>Burkholderiales</taxon>
        <taxon>Sphaerotilaceae</taxon>
        <taxon>Piscinibacter</taxon>
    </lineage>
</organism>
<feature type="transmembrane region" description="Helical" evidence="1">
    <location>
        <begin position="137"/>
        <end position="155"/>
    </location>
</feature>
<comment type="caution">
    <text evidence="2">The sequence shown here is derived from an EMBL/GenBank/DDBJ whole genome shotgun (WGS) entry which is preliminary data.</text>
</comment>
<evidence type="ECO:0000313" key="3">
    <source>
        <dbReference type="Proteomes" id="UP000037660"/>
    </source>
</evidence>
<dbReference type="Proteomes" id="UP000037660">
    <property type="component" value="Unassembled WGS sequence"/>
</dbReference>
<reference evidence="3" key="1">
    <citation type="submission" date="2015-07" db="EMBL/GenBank/DDBJ databases">
        <title>Discovery of a poly(ethylene terephthalate assimilation.</title>
        <authorList>
            <person name="Yoshida S."/>
            <person name="Hiraga K."/>
            <person name="Takehana T."/>
            <person name="Taniguchi I."/>
            <person name="Yamaji H."/>
            <person name="Maeda Y."/>
            <person name="Toyohara K."/>
            <person name="Miyamoto K."/>
            <person name="Kimura Y."/>
            <person name="Oda K."/>
        </authorList>
    </citation>
    <scope>NUCLEOTIDE SEQUENCE [LARGE SCALE GENOMIC DNA]</scope>
    <source>
        <strain evidence="3">NBRC 110686 / TISTR 2288 / 201-F6</strain>
    </source>
</reference>
<evidence type="ECO:0000256" key="1">
    <source>
        <dbReference type="SAM" id="Phobius"/>
    </source>
</evidence>
<keyword evidence="3" id="KW-1185">Reference proteome</keyword>
<keyword evidence="1" id="KW-0472">Membrane</keyword>
<keyword evidence="1" id="KW-1133">Transmembrane helix</keyword>
<sequence length="161" mass="16651">MMSAREAHGSHRPPARARWTRTLGVALLAWALATAWGSVVQTQWNLHELLAFGVEVPAALRWRTTAEDLLGFGPVYGGIVAAGGVPAGLAAAWFARRWPAGRSAWFALAGAVGLVAAVRAVDAVAPMPAFIDATRHLPGLASMAAGAALAGLLLGRVTAAR</sequence>
<feature type="transmembrane region" description="Helical" evidence="1">
    <location>
        <begin position="106"/>
        <end position="131"/>
    </location>
</feature>
<dbReference type="EMBL" id="BBYR01000002">
    <property type="protein sequence ID" value="GAP33765.1"/>
    <property type="molecule type" value="Genomic_DNA"/>
</dbReference>
<evidence type="ECO:0000313" key="2">
    <source>
        <dbReference type="EMBL" id="GAP33765.1"/>
    </source>
</evidence>
<protein>
    <submittedName>
        <fullName evidence="2">Uncharacterized protein</fullName>
    </submittedName>
</protein>
<dbReference type="AlphaFoldDB" id="A0A0K8NUY7"/>
<accession>A0A0K8NUY7</accession>